<dbReference type="GO" id="GO:0005509">
    <property type="term" value="F:calcium ion binding"/>
    <property type="evidence" value="ECO:0007669"/>
    <property type="project" value="InterPro"/>
</dbReference>
<evidence type="ECO:0000256" key="5">
    <source>
        <dbReference type="ARBA" id="ARBA00023302"/>
    </source>
</evidence>
<dbReference type="PROSITE" id="PS51897">
    <property type="entry name" value="ANNEXIN_2"/>
    <property type="match status" value="3"/>
</dbReference>
<dbReference type="FunFam" id="1.10.220.10:FF:000001">
    <property type="entry name" value="Annexin"/>
    <property type="match status" value="1"/>
</dbReference>
<dbReference type="SMART" id="SM00335">
    <property type="entry name" value="ANX"/>
    <property type="match status" value="3"/>
</dbReference>
<evidence type="ECO:0000256" key="6">
    <source>
        <dbReference type="PIRSR" id="PIRSR609118-1"/>
    </source>
</evidence>
<feature type="binding site" evidence="6">
    <location>
        <position position="203"/>
    </location>
    <ligand>
        <name>Ca(2+)</name>
        <dbReference type="ChEBI" id="CHEBI:29108"/>
        <label>1</label>
    </ligand>
</feature>
<dbReference type="PANTHER" id="PTHR10502">
    <property type="entry name" value="ANNEXIN"/>
    <property type="match status" value="1"/>
</dbReference>
<proteinExistence type="predicted"/>
<keyword evidence="1 6" id="KW-0479">Metal-binding</keyword>
<dbReference type="Pfam" id="PF00191">
    <property type="entry name" value="Annexin"/>
    <property type="match status" value="3"/>
</dbReference>
<protein>
    <recommendedName>
        <fullName evidence="9">Annexin</fullName>
    </recommendedName>
</protein>
<keyword evidence="3 6" id="KW-0106">Calcium</keyword>
<dbReference type="InterPro" id="IPR037104">
    <property type="entry name" value="Annexin_sf"/>
</dbReference>
<dbReference type="AlphaFoldDB" id="A0AAP0MEC9"/>
<reference evidence="7 8" key="1">
    <citation type="submission" date="2024-05" db="EMBL/GenBank/DDBJ databases">
        <title>Haplotype-resolved chromosome-level genome assembly of Huyou (Citrus changshanensis).</title>
        <authorList>
            <person name="Miao C."/>
            <person name="Chen W."/>
            <person name="Wu Y."/>
            <person name="Wang L."/>
            <person name="Zhao S."/>
            <person name="Grierson D."/>
            <person name="Xu C."/>
            <person name="Chen K."/>
        </authorList>
    </citation>
    <scope>NUCLEOTIDE SEQUENCE [LARGE SCALE GENOMIC DNA]</scope>
    <source>
        <strain evidence="7">01-14</strain>
        <tissue evidence="7">Leaf</tissue>
    </source>
</reference>
<dbReference type="GO" id="GO:0009651">
    <property type="term" value="P:response to salt stress"/>
    <property type="evidence" value="ECO:0007669"/>
    <property type="project" value="TreeGrafter"/>
</dbReference>
<keyword evidence="5" id="KW-0111">Calcium/phospholipid-binding</keyword>
<keyword evidence="8" id="KW-1185">Reference proteome</keyword>
<dbReference type="GO" id="GO:0009409">
    <property type="term" value="P:response to cold"/>
    <property type="evidence" value="ECO:0007669"/>
    <property type="project" value="TreeGrafter"/>
</dbReference>
<dbReference type="InterPro" id="IPR009118">
    <property type="entry name" value="AnnexinD_plant"/>
</dbReference>
<dbReference type="GO" id="GO:0009414">
    <property type="term" value="P:response to water deprivation"/>
    <property type="evidence" value="ECO:0007669"/>
    <property type="project" value="TreeGrafter"/>
</dbReference>
<evidence type="ECO:0000256" key="1">
    <source>
        <dbReference type="ARBA" id="ARBA00022723"/>
    </source>
</evidence>
<comment type="caution">
    <text evidence="7">The sequence shown here is derived from an EMBL/GenBank/DDBJ whole genome shotgun (WGS) entry which is preliminary data.</text>
</comment>
<dbReference type="InterPro" id="IPR018502">
    <property type="entry name" value="Annexin_repeat"/>
</dbReference>
<dbReference type="PRINTS" id="PR01814">
    <property type="entry name" value="ANNEXINPLANT"/>
</dbReference>
<evidence type="ECO:0000256" key="3">
    <source>
        <dbReference type="ARBA" id="ARBA00022837"/>
    </source>
</evidence>
<evidence type="ECO:0000256" key="2">
    <source>
        <dbReference type="ARBA" id="ARBA00022737"/>
    </source>
</evidence>
<dbReference type="GO" id="GO:0005544">
    <property type="term" value="F:calcium-dependent phospholipid binding"/>
    <property type="evidence" value="ECO:0007669"/>
    <property type="project" value="UniProtKB-KW"/>
</dbReference>
<dbReference type="EMBL" id="JBCGBO010000005">
    <property type="protein sequence ID" value="KAK9201235.1"/>
    <property type="molecule type" value="Genomic_DNA"/>
</dbReference>
<dbReference type="PANTHER" id="PTHR10502:SF190">
    <property type="entry name" value="OS09G0453300 PROTEIN"/>
    <property type="match status" value="1"/>
</dbReference>
<dbReference type="Proteomes" id="UP001428341">
    <property type="component" value="Unassembled WGS sequence"/>
</dbReference>
<dbReference type="PRINTS" id="PR00196">
    <property type="entry name" value="ANNEXIN"/>
</dbReference>
<dbReference type="GO" id="GO:0005886">
    <property type="term" value="C:plasma membrane"/>
    <property type="evidence" value="ECO:0007669"/>
    <property type="project" value="TreeGrafter"/>
</dbReference>
<name>A0AAP0MEC9_9ROSI</name>
<keyword evidence="4" id="KW-0041">Annexin</keyword>
<dbReference type="Gene3D" id="1.10.220.10">
    <property type="entry name" value="Annexin"/>
    <property type="match status" value="3"/>
</dbReference>
<keyword evidence="2" id="KW-0677">Repeat</keyword>
<dbReference type="SUPFAM" id="SSF47874">
    <property type="entry name" value="Annexin"/>
    <property type="match status" value="1"/>
</dbReference>
<dbReference type="GO" id="GO:0009408">
    <property type="term" value="P:response to heat"/>
    <property type="evidence" value="ECO:0007669"/>
    <property type="project" value="TreeGrafter"/>
</dbReference>
<dbReference type="GO" id="GO:0005737">
    <property type="term" value="C:cytoplasm"/>
    <property type="evidence" value="ECO:0007669"/>
    <property type="project" value="TreeGrafter"/>
</dbReference>
<dbReference type="InterPro" id="IPR001464">
    <property type="entry name" value="Annexin"/>
</dbReference>
<evidence type="ECO:0000256" key="4">
    <source>
        <dbReference type="ARBA" id="ARBA00023216"/>
    </source>
</evidence>
<gene>
    <name evidence="7" type="ORF">WN944_016436</name>
</gene>
<dbReference type="GO" id="GO:0001786">
    <property type="term" value="F:phosphatidylserine binding"/>
    <property type="evidence" value="ECO:0007669"/>
    <property type="project" value="TreeGrafter"/>
</dbReference>
<evidence type="ECO:0008006" key="9">
    <source>
        <dbReference type="Google" id="ProtNLM"/>
    </source>
</evidence>
<accession>A0AAP0MEC9</accession>
<sequence length="267" mass="29830">MCGEDLLKKSNMAGFLPKNCAALDVWMLGSHERDAAVARQALEESAVNFKALIEILVGRKSSHIALIKQAYQTRYKRHLDQDIANIEPPHPYQKILVALATSHKAHNADVSQHVAKCDAKRLYETGEGSPGAAEKAVVLEIFSKRSIPQMKLTFSCYKHIYGHDYTKSLKRGNSTDFEDALKMVVKCILNPPNYYAKTLYASIKGTRVDKAAVARVLVSRAEVDMDEIQRIFKKKYGMELRDAICESIPSGDYRDFLVAFSTKASTA</sequence>
<evidence type="ECO:0000313" key="8">
    <source>
        <dbReference type="Proteomes" id="UP001428341"/>
    </source>
</evidence>
<organism evidence="7 8">
    <name type="scientific">Citrus x changshan-huyou</name>
    <dbReference type="NCBI Taxonomy" id="2935761"/>
    <lineage>
        <taxon>Eukaryota</taxon>
        <taxon>Viridiplantae</taxon>
        <taxon>Streptophyta</taxon>
        <taxon>Embryophyta</taxon>
        <taxon>Tracheophyta</taxon>
        <taxon>Spermatophyta</taxon>
        <taxon>Magnoliopsida</taxon>
        <taxon>eudicotyledons</taxon>
        <taxon>Gunneridae</taxon>
        <taxon>Pentapetalae</taxon>
        <taxon>rosids</taxon>
        <taxon>malvids</taxon>
        <taxon>Sapindales</taxon>
        <taxon>Rutaceae</taxon>
        <taxon>Aurantioideae</taxon>
        <taxon>Citrus</taxon>
    </lineage>
</organism>
<evidence type="ECO:0000313" key="7">
    <source>
        <dbReference type="EMBL" id="KAK9201235.1"/>
    </source>
</evidence>